<dbReference type="PANTHER" id="PTHR11132">
    <property type="entry name" value="SOLUTE CARRIER FAMILY 35"/>
    <property type="match status" value="1"/>
</dbReference>
<evidence type="ECO:0000256" key="4">
    <source>
        <dbReference type="ARBA" id="ARBA00023136"/>
    </source>
</evidence>
<gene>
    <name evidence="7" type="ORF">HYH02_006877</name>
</gene>
<evidence type="ECO:0000256" key="1">
    <source>
        <dbReference type="ARBA" id="ARBA00004141"/>
    </source>
</evidence>
<feature type="transmembrane region" description="Helical" evidence="5">
    <location>
        <begin position="139"/>
        <end position="157"/>
    </location>
</feature>
<feature type="transmembrane region" description="Helical" evidence="5">
    <location>
        <begin position="193"/>
        <end position="212"/>
    </location>
</feature>
<feature type="transmembrane region" description="Helical" evidence="5">
    <location>
        <begin position="232"/>
        <end position="250"/>
    </location>
</feature>
<feature type="transmembrane region" description="Helical" evidence="5">
    <location>
        <begin position="288"/>
        <end position="306"/>
    </location>
</feature>
<keyword evidence="8" id="KW-1185">Reference proteome</keyword>
<keyword evidence="4 5" id="KW-0472">Membrane</keyword>
<dbReference type="EMBL" id="JAEHOD010000018">
    <property type="protein sequence ID" value="KAG2448293.1"/>
    <property type="molecule type" value="Genomic_DNA"/>
</dbReference>
<dbReference type="GO" id="GO:0016020">
    <property type="term" value="C:membrane"/>
    <property type="evidence" value="ECO:0007669"/>
    <property type="project" value="UniProtKB-SubCell"/>
</dbReference>
<keyword evidence="3 5" id="KW-1133">Transmembrane helix</keyword>
<dbReference type="InterPro" id="IPR050186">
    <property type="entry name" value="TPT_transporter"/>
</dbReference>
<reference evidence="7" key="1">
    <citation type="journal article" date="2020" name="bioRxiv">
        <title>Comparative genomics of Chlamydomonas.</title>
        <authorList>
            <person name="Craig R.J."/>
            <person name="Hasan A.R."/>
            <person name="Ness R.W."/>
            <person name="Keightley P.D."/>
        </authorList>
    </citation>
    <scope>NUCLEOTIDE SEQUENCE</scope>
    <source>
        <strain evidence="7">CCAP 11/173</strain>
    </source>
</reference>
<feature type="transmembrane region" description="Helical" evidence="5">
    <location>
        <begin position="40"/>
        <end position="61"/>
    </location>
</feature>
<sequence length="353" mass="37817">MLKFSAESFYSHPAGKVLTVAAYLGLNISLNMVNKWTLSIYGFRFPIALSIAHMAFSFFALSPFMLTKPMREQHYSTLSKQWPGLLFISVCFAINVGLNNVSLTTISLSLNQVIRASIPVFTAIGAVLIEKKPPSRQEFLSLLVLVGGVSIAVYEGSGTTSSFTGVVLCLIGTACNGLMMSSIGRLLSEKLDVLRLTFYTAPLTLIVLVPFFNKLEAPGYYQYASGATAGGAYVVVILLGCLNALLYNLIHSLVIKVTSSVTTTVIGEMKIVLILLLSAVVLGESDVWTVKMMIGCTTAILGFCMYSHGRMMAGAQTVPVIIKGVPELSPSLTDTLRTPLLAGGLMAGKSSRS</sequence>
<dbReference type="OrthoDB" id="10261634at2759"/>
<dbReference type="InterPro" id="IPR037185">
    <property type="entry name" value="EmrE-like"/>
</dbReference>
<evidence type="ECO:0000259" key="6">
    <source>
        <dbReference type="Pfam" id="PF03151"/>
    </source>
</evidence>
<dbReference type="Pfam" id="PF03151">
    <property type="entry name" value="TPT"/>
    <property type="match status" value="1"/>
</dbReference>
<evidence type="ECO:0000313" key="7">
    <source>
        <dbReference type="EMBL" id="KAG2448293.1"/>
    </source>
</evidence>
<dbReference type="SUPFAM" id="SSF103481">
    <property type="entry name" value="Multidrug resistance efflux transporter EmrE"/>
    <property type="match status" value="1"/>
</dbReference>
<evidence type="ECO:0000256" key="5">
    <source>
        <dbReference type="SAM" id="Phobius"/>
    </source>
</evidence>
<accession>A0A835WJ78</accession>
<feature type="transmembrane region" description="Helical" evidence="5">
    <location>
        <begin position="262"/>
        <end position="282"/>
    </location>
</feature>
<evidence type="ECO:0000256" key="3">
    <source>
        <dbReference type="ARBA" id="ARBA00022989"/>
    </source>
</evidence>
<name>A0A835WJ78_9CHLO</name>
<organism evidence="7 8">
    <name type="scientific">Chlamydomonas schloesseri</name>
    <dbReference type="NCBI Taxonomy" id="2026947"/>
    <lineage>
        <taxon>Eukaryota</taxon>
        <taxon>Viridiplantae</taxon>
        <taxon>Chlorophyta</taxon>
        <taxon>core chlorophytes</taxon>
        <taxon>Chlorophyceae</taxon>
        <taxon>CS clade</taxon>
        <taxon>Chlamydomonadales</taxon>
        <taxon>Chlamydomonadaceae</taxon>
        <taxon>Chlamydomonas</taxon>
    </lineage>
</organism>
<dbReference type="AlphaFoldDB" id="A0A835WJ78"/>
<dbReference type="InterPro" id="IPR004853">
    <property type="entry name" value="Sugar_P_trans_dom"/>
</dbReference>
<evidence type="ECO:0000256" key="2">
    <source>
        <dbReference type="ARBA" id="ARBA00022692"/>
    </source>
</evidence>
<keyword evidence="2 5" id="KW-0812">Transmembrane</keyword>
<feature type="transmembrane region" description="Helical" evidence="5">
    <location>
        <begin position="82"/>
        <end position="101"/>
    </location>
</feature>
<protein>
    <recommendedName>
        <fullName evidence="6">Sugar phosphate transporter domain-containing protein</fullName>
    </recommendedName>
</protein>
<comment type="caution">
    <text evidence="7">The sequence shown here is derived from an EMBL/GenBank/DDBJ whole genome shotgun (WGS) entry which is preliminary data.</text>
</comment>
<proteinExistence type="predicted"/>
<dbReference type="Proteomes" id="UP000613740">
    <property type="component" value="Unassembled WGS sequence"/>
</dbReference>
<comment type="subcellular location">
    <subcellularLocation>
        <location evidence="1">Membrane</location>
        <topology evidence="1">Multi-pass membrane protein</topology>
    </subcellularLocation>
</comment>
<feature type="domain" description="Sugar phosphate transporter" evidence="6">
    <location>
        <begin position="22"/>
        <end position="307"/>
    </location>
</feature>
<evidence type="ECO:0000313" key="8">
    <source>
        <dbReference type="Proteomes" id="UP000613740"/>
    </source>
</evidence>
<feature type="transmembrane region" description="Helical" evidence="5">
    <location>
        <begin position="163"/>
        <end position="181"/>
    </location>
</feature>